<evidence type="ECO:0000256" key="3">
    <source>
        <dbReference type="ARBA" id="ARBA00023002"/>
    </source>
</evidence>
<dbReference type="Pfam" id="PF00724">
    <property type="entry name" value="Oxidored_FMN"/>
    <property type="match status" value="1"/>
</dbReference>
<evidence type="ECO:0000259" key="4">
    <source>
        <dbReference type="Pfam" id="PF00724"/>
    </source>
</evidence>
<dbReference type="SUPFAM" id="SSF51395">
    <property type="entry name" value="FMN-linked oxidoreductases"/>
    <property type="match status" value="1"/>
</dbReference>
<dbReference type="EMBL" id="BJUK01000008">
    <property type="protein sequence ID" value="GEK46727.1"/>
    <property type="molecule type" value="Genomic_DNA"/>
</dbReference>
<dbReference type="OrthoDB" id="8523426at2"/>
<dbReference type="CDD" id="cd02933">
    <property type="entry name" value="OYE_like_FMN"/>
    <property type="match status" value="1"/>
</dbReference>
<feature type="domain" description="NADH:flavin oxidoreductase/NADH oxidase N-terminal" evidence="4">
    <location>
        <begin position="3"/>
        <end position="340"/>
    </location>
</feature>
<keyword evidence="3" id="KW-0560">Oxidoreductase</keyword>
<organism evidence="5 6">
    <name type="scientific">Bisbaumannia pacifica</name>
    <dbReference type="NCBI Taxonomy" id="77098"/>
    <lineage>
        <taxon>Bacteria</taxon>
        <taxon>Pseudomonadati</taxon>
        <taxon>Pseudomonadota</taxon>
        <taxon>Gammaproteobacteria</taxon>
        <taxon>Oceanospirillales</taxon>
        <taxon>Halomonadaceae</taxon>
        <taxon>Bisbaumannia</taxon>
    </lineage>
</organism>
<proteinExistence type="inferred from homology"/>
<name>A0A510X7K6_9GAMM</name>
<dbReference type="FunFam" id="3.20.20.70:FF:000059">
    <property type="entry name" value="N-ethylmaleimide reductase, FMN-linked"/>
    <property type="match status" value="1"/>
</dbReference>
<dbReference type="GO" id="GO:0005829">
    <property type="term" value="C:cytosol"/>
    <property type="evidence" value="ECO:0007669"/>
    <property type="project" value="TreeGrafter"/>
</dbReference>
<dbReference type="AlphaFoldDB" id="A0A510X7K6"/>
<evidence type="ECO:0000256" key="2">
    <source>
        <dbReference type="ARBA" id="ARBA00005979"/>
    </source>
</evidence>
<comment type="similarity">
    <text evidence="2">Belongs to the NADH:flavin oxidoreductase/NADH oxidase family.</text>
</comment>
<protein>
    <submittedName>
        <fullName evidence="5">Alkene reductase</fullName>
    </submittedName>
</protein>
<reference evidence="5 6" key="1">
    <citation type="submission" date="2019-07" db="EMBL/GenBank/DDBJ databases">
        <title>Whole genome shotgun sequence of Halomonas pacifica NBRC 102220.</title>
        <authorList>
            <person name="Hosoyama A."/>
            <person name="Uohara A."/>
            <person name="Ohji S."/>
            <person name="Ichikawa N."/>
        </authorList>
    </citation>
    <scope>NUCLEOTIDE SEQUENCE [LARGE SCALE GENOMIC DNA]</scope>
    <source>
        <strain evidence="5 6">NBRC 102220</strain>
    </source>
</reference>
<dbReference type="PANTHER" id="PTHR22893">
    <property type="entry name" value="NADH OXIDOREDUCTASE-RELATED"/>
    <property type="match status" value="1"/>
</dbReference>
<evidence type="ECO:0000256" key="1">
    <source>
        <dbReference type="ARBA" id="ARBA00001917"/>
    </source>
</evidence>
<evidence type="ECO:0000313" key="5">
    <source>
        <dbReference type="EMBL" id="GEK46727.1"/>
    </source>
</evidence>
<comment type="caution">
    <text evidence="5">The sequence shown here is derived from an EMBL/GenBank/DDBJ whole genome shotgun (WGS) entry which is preliminary data.</text>
</comment>
<comment type="cofactor">
    <cofactor evidence="1">
        <name>FMN</name>
        <dbReference type="ChEBI" id="CHEBI:58210"/>
    </cofactor>
</comment>
<dbReference type="InterPro" id="IPR013785">
    <property type="entry name" value="Aldolase_TIM"/>
</dbReference>
<dbReference type="PANTHER" id="PTHR22893:SF135">
    <property type="entry name" value="NAD(P)H:FLAVIN OXIDOREDUCTASE SYE2"/>
    <property type="match status" value="1"/>
</dbReference>
<gene>
    <name evidence="5" type="primary">sye3</name>
    <name evidence="5" type="ORF">HPA02_10100</name>
</gene>
<evidence type="ECO:0000313" key="6">
    <source>
        <dbReference type="Proteomes" id="UP000321275"/>
    </source>
</evidence>
<dbReference type="InterPro" id="IPR001155">
    <property type="entry name" value="OxRdtase_FMN_N"/>
</dbReference>
<dbReference type="Gene3D" id="3.20.20.70">
    <property type="entry name" value="Aldolase class I"/>
    <property type="match status" value="1"/>
</dbReference>
<keyword evidence="6" id="KW-1185">Reference proteome</keyword>
<dbReference type="GO" id="GO:0016628">
    <property type="term" value="F:oxidoreductase activity, acting on the CH-CH group of donors, NAD or NADP as acceptor"/>
    <property type="evidence" value="ECO:0007669"/>
    <property type="project" value="UniProtKB-ARBA"/>
</dbReference>
<accession>A0A510X7K6</accession>
<sequence>MTDLFTPLDLGALRLPSRLVMAPMTRARSRQPGNVPTAMMAEYYAQRASAGLIVSEATQISPQGQGYSFTPGIHSEEQVAGWRRVTDAVHARDGRIVLQLWHVGRMSHESFHADGLPVAPSALAPDASVWVVDPQTGEGGMRPCPVPRALATEEIPALVEDYRRAAANAREAGFDGVEIHAANGYLIDQFLRRSANRRHDRYGGSRNNRLRFLFETVEAVADEIGAERTGVRLSPFITQRNMHDDEVIPTILAAAKAFQRQGLAYLHLAEADWEDAPEIPDDFRIALRRAFSGAIMVAGKYDRDRAETLLRSGWVDLVAFGRPFIANPDLPRRLATRLPLSTFDPATLFGGGAEGYIDYPEASIDA</sequence>
<dbReference type="NCBIfam" id="NF007899">
    <property type="entry name" value="PRK10605.1"/>
    <property type="match status" value="1"/>
</dbReference>
<dbReference type="Proteomes" id="UP000321275">
    <property type="component" value="Unassembled WGS sequence"/>
</dbReference>
<dbReference type="RefSeq" id="WP_146802001.1">
    <property type="nucleotide sequence ID" value="NZ_BJUK01000008.1"/>
</dbReference>
<dbReference type="InterPro" id="IPR045247">
    <property type="entry name" value="Oye-like"/>
</dbReference>
<dbReference type="GO" id="GO:0010181">
    <property type="term" value="F:FMN binding"/>
    <property type="evidence" value="ECO:0007669"/>
    <property type="project" value="InterPro"/>
</dbReference>